<dbReference type="SUPFAM" id="SSF141571">
    <property type="entry name" value="Pentapeptide repeat-like"/>
    <property type="match status" value="1"/>
</dbReference>
<keyword evidence="1" id="KW-1133">Transmembrane helix</keyword>
<keyword evidence="1" id="KW-0472">Membrane</keyword>
<dbReference type="AlphaFoldDB" id="A0AAU6PGW5"/>
<keyword evidence="1" id="KW-0812">Transmembrane</keyword>
<dbReference type="InterPro" id="IPR001646">
    <property type="entry name" value="5peptide_repeat"/>
</dbReference>
<gene>
    <name evidence="2" type="ORF">Ctma_0999</name>
</gene>
<dbReference type="Pfam" id="PF13599">
    <property type="entry name" value="Pentapeptide_4"/>
    <property type="match status" value="1"/>
</dbReference>
<proteinExistence type="predicted"/>
<protein>
    <recommendedName>
        <fullName evidence="3">Pentapeptide repeat-containing protein</fullName>
    </recommendedName>
</protein>
<evidence type="ECO:0000313" key="2">
    <source>
        <dbReference type="EMBL" id="WXU00286.1"/>
    </source>
</evidence>
<feature type="transmembrane region" description="Helical" evidence="1">
    <location>
        <begin position="189"/>
        <end position="210"/>
    </location>
</feature>
<accession>A0AAU6PGW5</accession>
<dbReference type="EMBL" id="CP138327">
    <property type="protein sequence ID" value="WXU00286.1"/>
    <property type="molecule type" value="Genomic_DNA"/>
</dbReference>
<evidence type="ECO:0000256" key="1">
    <source>
        <dbReference type="SAM" id="Phobius"/>
    </source>
</evidence>
<organism evidence="2">
    <name type="scientific">Catillopecten margaritatus gill symbiont</name>
    <dbReference type="NCBI Taxonomy" id="3083288"/>
    <lineage>
        <taxon>Bacteria</taxon>
        <taxon>Pseudomonadati</taxon>
        <taxon>Pseudomonadota</taxon>
        <taxon>Gammaproteobacteria</taxon>
        <taxon>sulfur-oxidizing symbionts</taxon>
    </lineage>
</organism>
<evidence type="ECO:0008006" key="3">
    <source>
        <dbReference type="Google" id="ProtNLM"/>
    </source>
</evidence>
<dbReference type="Gene3D" id="2.160.20.80">
    <property type="entry name" value="E3 ubiquitin-protein ligase SopA"/>
    <property type="match status" value="1"/>
</dbReference>
<sequence length="265" mass="30919">METKEHTKKKHEDIEIISNVSKEDFSREIFIGVYAVDIVFTGIVFKQCVFDKCYFRNCKFIRCDFTGTEFKSCNLRGAQFDGCDFIYSTWEKTLLEENFLDYCLPSQENLARDLVQELRVNFSQIGNYPAVNYASTIEVKLTGIHLYKSAYSKEAYYRSKHKGWDRVFKGYEHFKWKFLDLLWGNGESIIKAIVTIFFLISVLSTVSFNVNDSSWIDNFKASFLGFWGVKSNIVIPAYISICLVISRFVFFGLFMAILVKRLARR</sequence>
<feature type="transmembrane region" description="Helical" evidence="1">
    <location>
        <begin position="233"/>
        <end position="259"/>
    </location>
</feature>
<reference evidence="2" key="1">
    <citation type="submission" date="2023-10" db="EMBL/GenBank/DDBJ databases">
        <title>The first scallop-associated chemosynthetic bacterial symbiont.</title>
        <authorList>
            <person name="Lin Y.-T."/>
            <person name="Sun J."/>
            <person name="Ip J.C.-H."/>
            <person name="He X."/>
            <person name="Gao Z.-M."/>
            <person name="Perez M."/>
            <person name="Xu T."/>
            <person name="Qian P.-Y."/>
            <person name="Qiu J.-W."/>
        </authorList>
    </citation>
    <scope>NUCLEOTIDE SEQUENCE</scope>
    <source>
        <strain evidence="2">Gill1</strain>
    </source>
</reference>
<name>A0AAU6PGW5_9GAMM</name>